<evidence type="ECO:0000313" key="2">
    <source>
        <dbReference type="Proteomes" id="UP000276133"/>
    </source>
</evidence>
<organism evidence="1 2">
    <name type="scientific">Brachionus plicatilis</name>
    <name type="common">Marine rotifer</name>
    <name type="synonym">Brachionus muelleri</name>
    <dbReference type="NCBI Taxonomy" id="10195"/>
    <lineage>
        <taxon>Eukaryota</taxon>
        <taxon>Metazoa</taxon>
        <taxon>Spiralia</taxon>
        <taxon>Gnathifera</taxon>
        <taxon>Rotifera</taxon>
        <taxon>Eurotatoria</taxon>
        <taxon>Monogononta</taxon>
        <taxon>Pseudotrocha</taxon>
        <taxon>Ploima</taxon>
        <taxon>Brachionidae</taxon>
        <taxon>Brachionus</taxon>
    </lineage>
</organism>
<evidence type="ECO:0000313" key="1">
    <source>
        <dbReference type="EMBL" id="RNA15507.1"/>
    </source>
</evidence>
<proteinExistence type="predicted"/>
<keyword evidence="2" id="KW-1185">Reference proteome</keyword>
<name>A0A3M7QVW0_BRAPC</name>
<reference evidence="1 2" key="1">
    <citation type="journal article" date="2018" name="Sci. Rep.">
        <title>Genomic signatures of local adaptation to the degree of environmental predictability in rotifers.</title>
        <authorList>
            <person name="Franch-Gras L."/>
            <person name="Hahn C."/>
            <person name="Garcia-Roger E.M."/>
            <person name="Carmona M.J."/>
            <person name="Serra M."/>
            <person name="Gomez A."/>
        </authorList>
    </citation>
    <scope>NUCLEOTIDE SEQUENCE [LARGE SCALE GENOMIC DNA]</scope>
    <source>
        <strain evidence="1">HYR1</strain>
    </source>
</reference>
<gene>
    <name evidence="1" type="ORF">BpHYR1_026277</name>
</gene>
<dbReference type="Proteomes" id="UP000276133">
    <property type="component" value="Unassembled WGS sequence"/>
</dbReference>
<comment type="caution">
    <text evidence="1">The sequence shown here is derived from an EMBL/GenBank/DDBJ whole genome shotgun (WGS) entry which is preliminary data.</text>
</comment>
<accession>A0A3M7QVW0</accession>
<protein>
    <submittedName>
        <fullName evidence="1">Uncharacterized protein</fullName>
    </submittedName>
</protein>
<dbReference type="EMBL" id="REGN01004933">
    <property type="protein sequence ID" value="RNA15507.1"/>
    <property type="molecule type" value="Genomic_DNA"/>
</dbReference>
<dbReference type="AlphaFoldDB" id="A0A3M7QVW0"/>
<sequence length="68" mass="7980">MSIVYRKNVQNRRKKISKSKNLKKFSFKKNRFFDPGLINQAATIATWNGKKSYDCDSDRWIAVPTIKV</sequence>